<sequence>MSKSISGDKICLQNAKIAFMDYEIQLQAPDPHGVGYITGTTMCRDEIVHFDAKENYSRVESVYDYDINRPQCISYNPNVQEVVLESYLMKAYPKQVATPKYNRKYSNNKIYKINLVICQPKICSTEILTPNALVPIFITSYLVGSRYQKGDYNMLKKSDIYDAEWGYSFQLKTALKLKHFGVRGEVEFHDSRDAFKMCEKYEFPWRRVKYSLAFGFHQAVKTGLGKDLISTSNKVKEAHSHPKNKAVIKDISEMHEKYQVNWLNKSTLGFVNFSKTISIQKISKNVSNPLKIIKEPEYYH</sequence>
<name>A0A0N5CAK4_STREA</name>
<evidence type="ECO:0000313" key="2">
    <source>
        <dbReference type="WBParaSite" id="SPAL_0001492500.1"/>
    </source>
</evidence>
<dbReference type="Proteomes" id="UP000046392">
    <property type="component" value="Unplaced"/>
</dbReference>
<dbReference type="WBParaSite" id="SPAL_0001492500.1">
    <property type="protein sequence ID" value="SPAL_0001492500.1"/>
    <property type="gene ID" value="SPAL_0001492500"/>
</dbReference>
<accession>A0A0N5CAK4</accession>
<organism evidence="1 2">
    <name type="scientific">Strongyloides papillosus</name>
    <name type="common">Intestinal threadworm</name>
    <dbReference type="NCBI Taxonomy" id="174720"/>
    <lineage>
        <taxon>Eukaryota</taxon>
        <taxon>Metazoa</taxon>
        <taxon>Ecdysozoa</taxon>
        <taxon>Nematoda</taxon>
        <taxon>Chromadorea</taxon>
        <taxon>Rhabditida</taxon>
        <taxon>Tylenchina</taxon>
        <taxon>Panagrolaimomorpha</taxon>
        <taxon>Strongyloidoidea</taxon>
        <taxon>Strongyloididae</taxon>
        <taxon>Strongyloides</taxon>
    </lineage>
</organism>
<protein>
    <submittedName>
        <fullName evidence="2">Vitellogenin domain-containing protein</fullName>
    </submittedName>
</protein>
<keyword evidence="1" id="KW-1185">Reference proteome</keyword>
<reference evidence="2" key="1">
    <citation type="submission" date="2017-02" db="UniProtKB">
        <authorList>
            <consortium name="WormBaseParasite"/>
        </authorList>
    </citation>
    <scope>IDENTIFICATION</scope>
</reference>
<dbReference type="AlphaFoldDB" id="A0A0N5CAK4"/>
<proteinExistence type="predicted"/>
<evidence type="ECO:0000313" key="1">
    <source>
        <dbReference type="Proteomes" id="UP000046392"/>
    </source>
</evidence>